<proteinExistence type="predicted"/>
<reference evidence="1 2" key="1">
    <citation type="journal article" date="2011" name="J. Bacteriol.">
        <title>Complete genome sequence of Mycoplasma haemofelis, a hemotropic mycoplasma.</title>
        <authorList>
            <person name="Barker E.N."/>
            <person name="Helps C.R."/>
            <person name="Peters I.R."/>
            <person name="Darby A.C."/>
            <person name="Radford A.D."/>
            <person name="Tasker S."/>
        </authorList>
    </citation>
    <scope>NUCLEOTIDE SEQUENCE [LARGE SCALE GENOMIC DNA]</scope>
    <source>
        <strain evidence="1 2">Langford 1</strain>
    </source>
</reference>
<keyword evidence="2" id="KW-1185">Reference proteome</keyword>
<evidence type="ECO:0000313" key="2">
    <source>
        <dbReference type="Proteomes" id="UP000008637"/>
    </source>
</evidence>
<evidence type="ECO:0008006" key="3">
    <source>
        <dbReference type="Google" id="ProtNLM"/>
    </source>
</evidence>
<dbReference type="OrthoDB" id="403948at2"/>
<dbReference type="EMBL" id="FR773153">
    <property type="protein sequence ID" value="CBY92226.1"/>
    <property type="molecule type" value="Genomic_DNA"/>
</dbReference>
<dbReference type="Gene3D" id="3.90.320.10">
    <property type="match status" value="1"/>
</dbReference>
<protein>
    <recommendedName>
        <fullName evidence="3">YqaJ viral recombinase domain-containing protein</fullName>
    </recommendedName>
</protein>
<accession>E8ZKR0</accession>
<evidence type="ECO:0000313" key="1">
    <source>
        <dbReference type="EMBL" id="CBY92226.1"/>
    </source>
</evidence>
<dbReference type="InterPro" id="IPR011335">
    <property type="entry name" value="Restrct_endonuc-II-like"/>
</dbReference>
<dbReference type="KEGG" id="mha:HF1_02180"/>
<dbReference type="HOGENOM" id="CLU_084220_0_0_14"/>
<dbReference type="SUPFAM" id="SSF52980">
    <property type="entry name" value="Restriction endonuclease-like"/>
    <property type="match status" value="1"/>
</dbReference>
<name>E8ZKR0_MYCHL</name>
<sequence length="293" mass="34264">MKFDKYKYREDFVFKDNRICLTYQGLRKLYKPKKLTGSRIGGVLGSDSYRTPFQTWCDIMGFFKEDLDPYFLEAGRVIEPKLKEYAELQMGKSFKSYDPPSIKYDLFSSNDVFGGIPDGEEFDENGNIVSILEIKTAQLDKYKWIFKDNQFRLSTEDGKPVVAQTGGGLVKWFKNGEVLIPESYKDQLSLYLYLRGITVGYFCVAFLKNEDYANPHSVKFVAPFNKYLNDGAVSEEGDHILIWKKFEIDLKEFEKKVHTAKKWYEDHVRKAVSPQMTSKDLEWFRYGYPDLEH</sequence>
<dbReference type="InterPro" id="IPR011604">
    <property type="entry name" value="PDDEXK-like_dom_sf"/>
</dbReference>
<dbReference type="Proteomes" id="UP000008637">
    <property type="component" value="Chromosome"/>
</dbReference>
<organism evidence="1 2">
    <name type="scientific">Mycoplasma haemofelis (strain Langford 1)</name>
    <name type="common">Haemobartonella felis</name>
    <dbReference type="NCBI Taxonomy" id="941640"/>
    <lineage>
        <taxon>Bacteria</taxon>
        <taxon>Bacillati</taxon>
        <taxon>Mycoplasmatota</taxon>
        <taxon>Mollicutes</taxon>
        <taxon>Mycoplasmataceae</taxon>
        <taxon>Mycoplasma</taxon>
    </lineage>
</organism>
<dbReference type="NCBIfam" id="NF045868">
    <property type="entry name" value="MPN551_DNA_bnd"/>
    <property type="match status" value="1"/>
</dbReference>
<dbReference type="AlphaFoldDB" id="E8ZKR0"/>
<gene>
    <name evidence="1" type="ordered locus">HF1_02180</name>
</gene>